<evidence type="ECO:0000313" key="2">
    <source>
        <dbReference type="Proteomes" id="UP000216433"/>
    </source>
</evidence>
<dbReference type="EMBL" id="NJGC01000004">
    <property type="protein sequence ID" value="PAM73129.1"/>
    <property type="molecule type" value="Genomic_DNA"/>
</dbReference>
<sequence>MTMAGPCFWREPFNLVQDCGEDPQPSDWTLTFNNGYVGGEEAALLPGFVPGGDFMLTIEGDVDGRTLEMRYLNASDRYDAYYMGNPTSYNGPDGAAAVATQGSNSWDVSIYVLWS</sequence>
<dbReference type="Proteomes" id="UP000216433">
    <property type="component" value="Unassembled WGS sequence"/>
</dbReference>
<reference evidence="1 2" key="1">
    <citation type="submission" date="2017-06" db="EMBL/GenBank/DDBJ databases">
        <title>Genome sequencing and assembly of Stenotrophomonas maltophilia DF07.</title>
        <authorList>
            <person name="Iyer R."/>
        </authorList>
    </citation>
    <scope>NUCLEOTIDE SEQUENCE [LARGE SCALE GENOMIC DNA]</scope>
    <source>
        <strain evidence="1 2">DF07</strain>
    </source>
</reference>
<protein>
    <submittedName>
        <fullName evidence="1">Uncharacterized protein</fullName>
    </submittedName>
</protein>
<comment type="caution">
    <text evidence="1">The sequence shown here is derived from an EMBL/GenBank/DDBJ whole genome shotgun (WGS) entry which is preliminary data.</text>
</comment>
<dbReference type="AlphaFoldDB" id="A0A270NLZ0"/>
<organism evidence="1 2">
    <name type="scientific">Stenotrophomonas maltophilia</name>
    <name type="common">Pseudomonas maltophilia</name>
    <name type="synonym">Xanthomonas maltophilia</name>
    <dbReference type="NCBI Taxonomy" id="40324"/>
    <lineage>
        <taxon>Bacteria</taxon>
        <taxon>Pseudomonadati</taxon>
        <taxon>Pseudomonadota</taxon>
        <taxon>Gammaproteobacteria</taxon>
        <taxon>Lysobacterales</taxon>
        <taxon>Lysobacteraceae</taxon>
        <taxon>Stenotrophomonas</taxon>
        <taxon>Stenotrophomonas maltophilia group</taxon>
    </lineage>
</organism>
<evidence type="ECO:0000313" key="1">
    <source>
        <dbReference type="EMBL" id="PAM73129.1"/>
    </source>
</evidence>
<accession>A0A270NLZ0</accession>
<gene>
    <name evidence="1" type="ORF">CEK00_04595</name>
</gene>
<proteinExistence type="predicted"/>
<name>A0A270NLZ0_STEMA</name>